<dbReference type="AlphaFoldDB" id="A0A076EFU0"/>
<gene>
    <name evidence="1" type="ORF">EP51_11265</name>
</gene>
<organism evidence="1 2">
    <name type="scientific">Rhodococcus opacus</name>
    <name type="common">Nocardia opaca</name>
    <dbReference type="NCBI Taxonomy" id="37919"/>
    <lineage>
        <taxon>Bacteria</taxon>
        <taxon>Bacillati</taxon>
        <taxon>Actinomycetota</taxon>
        <taxon>Actinomycetes</taxon>
        <taxon>Mycobacteriales</taxon>
        <taxon>Nocardiaceae</taxon>
        <taxon>Rhodococcus</taxon>
    </lineage>
</organism>
<evidence type="ECO:0000313" key="2">
    <source>
        <dbReference type="Proteomes" id="UP000028488"/>
    </source>
</evidence>
<reference evidence="1 2" key="1">
    <citation type="submission" date="2014-07" db="EMBL/GenBank/DDBJ databases">
        <title>Genome Sequence of Rhodococcus opacus Strain R7, a Biodegrader of Mono- and Polycyclic Aromatic Hydrocarbons.</title>
        <authorList>
            <person name="Di Gennaro P."/>
            <person name="Zampolli J."/>
            <person name="Presti I."/>
            <person name="Cappelletti M."/>
            <person name="D'Ursi P."/>
            <person name="Orro A."/>
            <person name="Mezzelani A."/>
            <person name="Milanesi L."/>
        </authorList>
    </citation>
    <scope>NUCLEOTIDE SEQUENCE [LARGE SCALE GENOMIC DNA]</scope>
    <source>
        <strain evidence="1 2">R7</strain>
    </source>
</reference>
<proteinExistence type="predicted"/>
<protein>
    <submittedName>
        <fullName evidence="1">Uncharacterized protein</fullName>
    </submittedName>
</protein>
<dbReference type="EMBL" id="CP008947">
    <property type="protein sequence ID" value="AII05160.1"/>
    <property type="molecule type" value="Genomic_DNA"/>
</dbReference>
<dbReference type="Proteomes" id="UP000028488">
    <property type="component" value="Chromosome"/>
</dbReference>
<evidence type="ECO:0000313" key="1">
    <source>
        <dbReference type="EMBL" id="AII05160.1"/>
    </source>
</evidence>
<accession>A0A076EFU0</accession>
<name>A0A076EFU0_RHOOP</name>
<sequence>MRNGKADKRPNLAKVPYIPTRPIAELPDDHLLRALAYIAGSRKGLGDIHNRMLDMPPMATYAPILRKLDADTRNLHRTRKKADALRARELTDIALTDLAAVVTRADRLTGGMRERITARQRALQTPAPPAFTS</sequence>
<dbReference type="RefSeq" id="WP_128639236.1">
    <property type="nucleotide sequence ID" value="NZ_CP008947.1"/>
</dbReference>